<keyword evidence="16" id="KW-1185">Reference proteome</keyword>
<dbReference type="GO" id="GO:0051301">
    <property type="term" value="P:cell division"/>
    <property type="evidence" value="ECO:0007669"/>
    <property type="project" value="UniProtKB-KW"/>
</dbReference>
<dbReference type="STRING" id="126156.SAMN05421670_2880"/>
<evidence type="ECO:0000256" key="8">
    <source>
        <dbReference type="ARBA" id="ARBA00023306"/>
    </source>
</evidence>
<comment type="similarity">
    <text evidence="10">Belongs to the MurCDEF family. MurF subfamily.</text>
</comment>
<dbReference type="InterPro" id="IPR036565">
    <property type="entry name" value="Mur-like_cat_sf"/>
</dbReference>
<dbReference type="OrthoDB" id="9801978at2"/>
<evidence type="ECO:0000256" key="1">
    <source>
        <dbReference type="ARBA" id="ARBA00022490"/>
    </source>
</evidence>
<dbReference type="InterPro" id="IPR004101">
    <property type="entry name" value="Mur_ligase_C"/>
</dbReference>
<gene>
    <name evidence="10" type="primary">murF</name>
    <name evidence="15" type="ORF">SAMN05421670_2880</name>
</gene>
<dbReference type="Gene3D" id="3.90.190.20">
    <property type="entry name" value="Mur ligase, C-terminal domain"/>
    <property type="match status" value="1"/>
</dbReference>
<dbReference type="Pfam" id="PF01225">
    <property type="entry name" value="Mur_ligase"/>
    <property type="match status" value="1"/>
</dbReference>
<evidence type="ECO:0000313" key="16">
    <source>
        <dbReference type="Proteomes" id="UP000198734"/>
    </source>
</evidence>
<protein>
    <recommendedName>
        <fullName evidence="10 11">UDP-N-acetylmuramoyl-tripeptide--D-alanyl-D-alanine ligase</fullName>
        <ecNumber evidence="10 11">6.3.2.10</ecNumber>
    </recommendedName>
    <alternativeName>
        <fullName evidence="10">D-alanyl-D-alanine-adding enzyme</fullName>
    </alternativeName>
</protein>
<feature type="domain" description="Mur ligase C-terminal" evidence="13">
    <location>
        <begin position="316"/>
        <end position="443"/>
    </location>
</feature>
<evidence type="ECO:0000256" key="6">
    <source>
        <dbReference type="ARBA" id="ARBA00022960"/>
    </source>
</evidence>
<keyword evidence="8 10" id="KW-0131">Cell cycle</keyword>
<evidence type="ECO:0000256" key="11">
    <source>
        <dbReference type="RuleBase" id="RU004136"/>
    </source>
</evidence>
<dbReference type="Proteomes" id="UP000198734">
    <property type="component" value="Unassembled WGS sequence"/>
</dbReference>
<evidence type="ECO:0000256" key="2">
    <source>
        <dbReference type="ARBA" id="ARBA00022598"/>
    </source>
</evidence>
<name>A0A1I5ZPP1_9BACI</name>
<dbReference type="PANTHER" id="PTHR43024">
    <property type="entry name" value="UDP-N-ACETYLMURAMOYL-TRIPEPTIDE--D-ALANYL-D-ALANINE LIGASE"/>
    <property type="match status" value="1"/>
</dbReference>
<dbReference type="SUPFAM" id="SSF53244">
    <property type="entry name" value="MurD-like peptide ligases, peptide-binding domain"/>
    <property type="match status" value="1"/>
</dbReference>
<dbReference type="EMBL" id="FOXU01000005">
    <property type="protein sequence ID" value="SFQ58454.1"/>
    <property type="molecule type" value="Genomic_DNA"/>
</dbReference>
<evidence type="ECO:0000259" key="14">
    <source>
        <dbReference type="Pfam" id="PF08245"/>
    </source>
</evidence>
<evidence type="ECO:0000256" key="3">
    <source>
        <dbReference type="ARBA" id="ARBA00022618"/>
    </source>
</evidence>
<dbReference type="InterPro" id="IPR036615">
    <property type="entry name" value="Mur_ligase_C_dom_sf"/>
</dbReference>
<dbReference type="Gene3D" id="3.40.1190.10">
    <property type="entry name" value="Mur-like, catalytic domain"/>
    <property type="match status" value="1"/>
</dbReference>
<feature type="binding site" evidence="10">
    <location>
        <begin position="110"/>
        <end position="116"/>
    </location>
    <ligand>
        <name>ATP</name>
        <dbReference type="ChEBI" id="CHEBI:30616"/>
    </ligand>
</feature>
<keyword evidence="2 10" id="KW-0436">Ligase</keyword>
<dbReference type="GO" id="GO:0005524">
    <property type="term" value="F:ATP binding"/>
    <property type="evidence" value="ECO:0007669"/>
    <property type="project" value="UniProtKB-UniRule"/>
</dbReference>
<dbReference type="Pfam" id="PF02875">
    <property type="entry name" value="Mur_ligase_C"/>
    <property type="match status" value="1"/>
</dbReference>
<dbReference type="GO" id="GO:0009252">
    <property type="term" value="P:peptidoglycan biosynthetic process"/>
    <property type="evidence" value="ECO:0007669"/>
    <property type="project" value="UniProtKB-UniRule"/>
</dbReference>
<comment type="catalytic activity">
    <reaction evidence="10 11">
        <text>D-alanyl-D-alanine + UDP-N-acetyl-alpha-D-muramoyl-L-alanyl-gamma-D-glutamyl-meso-2,6-diaminopimelate + ATP = UDP-N-acetyl-alpha-D-muramoyl-L-alanyl-gamma-D-glutamyl-meso-2,6-diaminopimeloyl-D-alanyl-D-alanine + ADP + phosphate + H(+)</text>
        <dbReference type="Rhea" id="RHEA:28374"/>
        <dbReference type="ChEBI" id="CHEBI:15378"/>
        <dbReference type="ChEBI" id="CHEBI:30616"/>
        <dbReference type="ChEBI" id="CHEBI:43474"/>
        <dbReference type="ChEBI" id="CHEBI:57822"/>
        <dbReference type="ChEBI" id="CHEBI:61386"/>
        <dbReference type="ChEBI" id="CHEBI:83905"/>
        <dbReference type="ChEBI" id="CHEBI:456216"/>
        <dbReference type="EC" id="6.3.2.10"/>
    </reaction>
</comment>
<dbReference type="NCBIfam" id="TIGR01143">
    <property type="entry name" value="murF"/>
    <property type="match status" value="1"/>
</dbReference>
<keyword evidence="4 10" id="KW-0547">Nucleotide-binding</keyword>
<dbReference type="Pfam" id="PF08245">
    <property type="entry name" value="Mur_ligase_M"/>
    <property type="match status" value="1"/>
</dbReference>
<sequence length="456" mass="50900">MKKTLAHIAEWLHIEEKIDENPVITGVSINTRTIQPGDLFIPFRGEQVNGHRFVQDAFAKGAAASLWLKDEPNPPQNVPLLFVESGEGALQQMAKAYRAELHSVFIGITGSNGKTSTKDLVAGMLSPYFRVKKTEGNFNNELGLPLTILSLEEDTEFAVLEMGMSSFGEIEFLSNLAKPKYVVITNIGEAHMQDLGSREGIAKAKFEIIAGLEATGQLFYDGDEPLLRPFVEGNPQIMTKSFGVQEHNNLRIAEVNFTEQGSTFRVEGELNEEMSIPVLGEHQVKNTLAALLIGKEVGLTSEQMRKALKQIVLTDMRMQVIEGKNGAVFINDAYNAAPTSMRAAISFIEKSSIKQEKWLVLGDMLELGNKEQQYHEEMSKSISSEVFNGVCLYGPRMEWLYNKLVEQFADKQIIWVNDDIEKLVAFLANKINDQSIVLVKGSRGMQLERVIEPFQK</sequence>
<dbReference type="InterPro" id="IPR035911">
    <property type="entry name" value="MurE/MurF_N"/>
</dbReference>
<evidence type="ECO:0000256" key="10">
    <source>
        <dbReference type="HAMAP-Rule" id="MF_02019"/>
    </source>
</evidence>
<comment type="function">
    <text evidence="10 11">Involved in cell wall formation. Catalyzes the final step in the synthesis of UDP-N-acetylmuramoyl-pentapeptide, the precursor of murein.</text>
</comment>
<dbReference type="SUPFAM" id="SSF63418">
    <property type="entry name" value="MurE/MurF N-terminal domain"/>
    <property type="match status" value="1"/>
</dbReference>
<keyword evidence="5 10" id="KW-0067">ATP-binding</keyword>
<accession>A0A1I5ZPP1</accession>
<proteinExistence type="inferred from homology"/>
<keyword evidence="6 10" id="KW-0133">Cell shape</keyword>
<evidence type="ECO:0000256" key="7">
    <source>
        <dbReference type="ARBA" id="ARBA00022984"/>
    </source>
</evidence>
<evidence type="ECO:0000259" key="13">
    <source>
        <dbReference type="Pfam" id="PF02875"/>
    </source>
</evidence>
<dbReference type="HAMAP" id="MF_02019">
    <property type="entry name" value="MurF"/>
    <property type="match status" value="1"/>
</dbReference>
<evidence type="ECO:0000259" key="12">
    <source>
        <dbReference type="Pfam" id="PF01225"/>
    </source>
</evidence>
<dbReference type="PANTHER" id="PTHR43024:SF1">
    <property type="entry name" value="UDP-N-ACETYLMURAMOYL-TRIPEPTIDE--D-ALANYL-D-ALANINE LIGASE"/>
    <property type="match status" value="1"/>
</dbReference>
<dbReference type="GO" id="GO:0005737">
    <property type="term" value="C:cytoplasm"/>
    <property type="evidence" value="ECO:0007669"/>
    <property type="project" value="UniProtKB-SubCell"/>
</dbReference>
<dbReference type="InterPro" id="IPR005863">
    <property type="entry name" value="UDP-N-AcMur_synth"/>
</dbReference>
<dbReference type="GO" id="GO:0008766">
    <property type="term" value="F:UDP-N-acetylmuramoylalanyl-D-glutamyl-2,6-diaminopimelate-D-alanyl-D-alanine ligase activity"/>
    <property type="evidence" value="ECO:0007669"/>
    <property type="project" value="RHEA"/>
</dbReference>
<keyword evidence="7 10" id="KW-0573">Peptidoglycan synthesis</keyword>
<feature type="domain" description="Mur ligase N-terminal catalytic" evidence="12">
    <location>
        <begin position="24"/>
        <end position="98"/>
    </location>
</feature>
<dbReference type="InterPro" id="IPR013221">
    <property type="entry name" value="Mur_ligase_cen"/>
</dbReference>
<feature type="domain" description="Mur ligase central" evidence="14">
    <location>
        <begin position="108"/>
        <end position="293"/>
    </location>
</feature>
<keyword evidence="9 10" id="KW-0961">Cell wall biogenesis/degradation</keyword>
<dbReference type="RefSeq" id="WP_093537567.1">
    <property type="nucleotide sequence ID" value="NZ_FOXU01000005.1"/>
</dbReference>
<dbReference type="SUPFAM" id="SSF53623">
    <property type="entry name" value="MurD-like peptide ligases, catalytic domain"/>
    <property type="match status" value="1"/>
</dbReference>
<dbReference type="AlphaFoldDB" id="A0A1I5ZPP1"/>
<dbReference type="UniPathway" id="UPA00219"/>
<dbReference type="GO" id="GO:0008360">
    <property type="term" value="P:regulation of cell shape"/>
    <property type="evidence" value="ECO:0007669"/>
    <property type="project" value="UniProtKB-KW"/>
</dbReference>
<keyword evidence="3 10" id="KW-0132">Cell division</keyword>
<comment type="subcellular location">
    <subcellularLocation>
        <location evidence="10 11">Cytoplasm</location>
    </subcellularLocation>
</comment>
<dbReference type="EC" id="6.3.2.10" evidence="10 11"/>
<dbReference type="Gene3D" id="3.40.1390.10">
    <property type="entry name" value="MurE/MurF, N-terminal domain"/>
    <property type="match status" value="1"/>
</dbReference>
<dbReference type="InterPro" id="IPR051046">
    <property type="entry name" value="MurCDEF_CellWall_CoF430Synth"/>
</dbReference>
<dbReference type="InterPro" id="IPR000713">
    <property type="entry name" value="Mur_ligase_N"/>
</dbReference>
<organism evidence="15 16">
    <name type="scientific">Psychrobacillus psychrotolerans</name>
    <dbReference type="NCBI Taxonomy" id="126156"/>
    <lineage>
        <taxon>Bacteria</taxon>
        <taxon>Bacillati</taxon>
        <taxon>Bacillota</taxon>
        <taxon>Bacilli</taxon>
        <taxon>Bacillales</taxon>
        <taxon>Bacillaceae</taxon>
        <taxon>Psychrobacillus</taxon>
    </lineage>
</organism>
<reference evidence="16" key="1">
    <citation type="submission" date="2016-10" db="EMBL/GenBank/DDBJ databases">
        <authorList>
            <person name="Varghese N."/>
            <person name="Submissions S."/>
        </authorList>
    </citation>
    <scope>NUCLEOTIDE SEQUENCE [LARGE SCALE GENOMIC DNA]</scope>
    <source>
        <strain evidence="16">DSM 11706</strain>
    </source>
</reference>
<evidence type="ECO:0000313" key="15">
    <source>
        <dbReference type="EMBL" id="SFQ58454.1"/>
    </source>
</evidence>
<keyword evidence="1 10" id="KW-0963">Cytoplasm</keyword>
<dbReference type="GO" id="GO:0071555">
    <property type="term" value="P:cell wall organization"/>
    <property type="evidence" value="ECO:0007669"/>
    <property type="project" value="UniProtKB-KW"/>
</dbReference>
<evidence type="ECO:0000256" key="9">
    <source>
        <dbReference type="ARBA" id="ARBA00023316"/>
    </source>
</evidence>
<evidence type="ECO:0000256" key="4">
    <source>
        <dbReference type="ARBA" id="ARBA00022741"/>
    </source>
</evidence>
<evidence type="ECO:0000256" key="5">
    <source>
        <dbReference type="ARBA" id="ARBA00022840"/>
    </source>
</evidence>
<comment type="pathway">
    <text evidence="10 11">Cell wall biogenesis; peptidoglycan biosynthesis.</text>
</comment>
<dbReference type="GO" id="GO:0047480">
    <property type="term" value="F:UDP-N-acetylmuramoyl-tripeptide-D-alanyl-D-alanine ligase activity"/>
    <property type="evidence" value="ECO:0007669"/>
    <property type="project" value="UniProtKB-UniRule"/>
</dbReference>